<evidence type="ECO:0000313" key="4">
    <source>
        <dbReference type="Proteomes" id="UP000095280"/>
    </source>
</evidence>
<dbReference type="WBParaSite" id="maker-uti_cns_0000930-snap-gene-0.59-mRNA-1">
    <property type="protein sequence ID" value="maker-uti_cns_0000930-snap-gene-0.59-mRNA-1"/>
    <property type="gene ID" value="maker-uti_cns_0000930-snap-gene-0.59"/>
</dbReference>
<dbReference type="EC" id="2.7.7.15" evidence="2"/>
<dbReference type="GO" id="GO:0004105">
    <property type="term" value="F:choline-phosphate cytidylyltransferase activity"/>
    <property type="evidence" value="ECO:0007669"/>
    <property type="project" value="UniProtKB-EC"/>
</dbReference>
<dbReference type="Gene3D" id="3.40.50.620">
    <property type="entry name" value="HUPs"/>
    <property type="match status" value="1"/>
</dbReference>
<protein>
    <recommendedName>
        <fullName evidence="2">choline-phosphate cytidylyltransferase</fullName>
        <ecNumber evidence="2">2.7.7.15</ecNumber>
    </recommendedName>
</protein>
<dbReference type="UniPathway" id="UPA00753">
    <property type="reaction ID" value="UER00739"/>
</dbReference>
<keyword evidence="4" id="KW-1185">Reference proteome</keyword>
<dbReference type="PANTHER" id="PTHR10739">
    <property type="entry name" value="CYTIDYLYLTRANSFERASE"/>
    <property type="match status" value="1"/>
</dbReference>
<dbReference type="Proteomes" id="UP000095280">
    <property type="component" value="Unplaced"/>
</dbReference>
<comment type="pathway">
    <text evidence="1">Phospholipid metabolism; phosphatidylcholine biosynthesis; phosphatidylcholine from phosphocholine: step 1/2.</text>
</comment>
<dbReference type="PANTHER" id="PTHR10739:SF13">
    <property type="entry name" value="CHOLINE-PHOSPHATE CYTIDYLYLTRANSFERASE"/>
    <property type="match status" value="1"/>
</dbReference>
<dbReference type="InterPro" id="IPR004821">
    <property type="entry name" value="Cyt_trans-like"/>
</dbReference>
<feature type="domain" description="Cytidyltransferase-like" evidence="3">
    <location>
        <begin position="1"/>
        <end position="117"/>
    </location>
</feature>
<dbReference type="GO" id="GO:0031210">
    <property type="term" value="F:phosphatidylcholine binding"/>
    <property type="evidence" value="ECO:0007669"/>
    <property type="project" value="TreeGrafter"/>
</dbReference>
<accession>A0A1I8G608</accession>
<dbReference type="InterPro" id="IPR014729">
    <property type="entry name" value="Rossmann-like_a/b/a_fold"/>
</dbReference>
<proteinExistence type="predicted"/>
<evidence type="ECO:0000259" key="3">
    <source>
        <dbReference type="Pfam" id="PF01467"/>
    </source>
</evidence>
<reference evidence="5" key="1">
    <citation type="submission" date="2016-11" db="UniProtKB">
        <authorList>
            <consortium name="WormBaseParasite"/>
        </authorList>
    </citation>
    <scope>IDENTIFICATION</scope>
</reference>
<evidence type="ECO:0000313" key="5">
    <source>
        <dbReference type="WBParaSite" id="maker-uti_cns_0000930-snap-gene-0.59-mRNA-1"/>
    </source>
</evidence>
<dbReference type="AlphaFoldDB" id="A0A1I8G608"/>
<dbReference type="SUPFAM" id="SSF52374">
    <property type="entry name" value="Nucleotidylyl transferase"/>
    <property type="match status" value="1"/>
</dbReference>
<organism evidence="4 5">
    <name type="scientific">Macrostomum lignano</name>
    <dbReference type="NCBI Taxonomy" id="282301"/>
    <lineage>
        <taxon>Eukaryota</taxon>
        <taxon>Metazoa</taxon>
        <taxon>Spiralia</taxon>
        <taxon>Lophotrochozoa</taxon>
        <taxon>Platyhelminthes</taxon>
        <taxon>Rhabditophora</taxon>
        <taxon>Macrostomorpha</taxon>
        <taxon>Macrostomida</taxon>
        <taxon>Macrostomidae</taxon>
        <taxon>Macrostomum</taxon>
    </lineage>
</organism>
<name>A0A1I8G608_9PLAT</name>
<sequence length="135" mass="15415">MRVLLQAKYLLPNAYLIAGVATDSQVRQCKGVSPIMTRQERLASVAMLSFVDELLDDPPMLPTPEFCNGYKIDFVAHDAIPYISCLPPEETYEWAKRAGMFLETKRTDSISTTNLIDRIVRRRDEIANCRPQKHQ</sequence>
<evidence type="ECO:0000256" key="1">
    <source>
        <dbReference type="ARBA" id="ARBA00025706"/>
    </source>
</evidence>
<dbReference type="Pfam" id="PF01467">
    <property type="entry name" value="CTP_transf_like"/>
    <property type="match status" value="1"/>
</dbReference>
<evidence type="ECO:0000256" key="2">
    <source>
        <dbReference type="ARBA" id="ARBA00026101"/>
    </source>
</evidence>
<dbReference type="InterPro" id="IPR045049">
    <property type="entry name" value="Pcy1-like"/>
</dbReference>